<gene>
    <name evidence="1" type="ORF">BHF68_00835</name>
</gene>
<accession>A0A1E5G522</accession>
<sequence>MIFPHVPITIKVSEVNRYLGFKKNKSETTEEIDELIESMLKQAKYILEPKGMIRHAKIVTKDPKKFEITCTDSNVAEHGKDVHASYIIRSEKVYKHLAECEAITLLGVTIGEQIDMEIDRLFKEQQPTKALILDAIGSDAVERVADYVDDYVKKEAKRKGYGTRFRYSPGYGGWSVENQQDLINYLGGNEIGIKTTEHSQLIPRKSVSAIIGWYPLTHTNNGLSEQESADQETKCKMCDSVDCQIRDS</sequence>
<name>A0A1E5G522_9FIRM</name>
<dbReference type="InterPro" id="IPR017342">
    <property type="entry name" value="S-AdoMet-dep_Met_synth_prd"/>
</dbReference>
<dbReference type="Proteomes" id="UP000094296">
    <property type="component" value="Unassembled WGS sequence"/>
</dbReference>
<dbReference type="PIRSF" id="PIRSF037984">
    <property type="entry name" value="Met_synth_TM0269_prd"/>
    <property type="match status" value="1"/>
</dbReference>
<proteinExistence type="predicted"/>
<keyword evidence="2" id="KW-1185">Reference proteome</keyword>
<dbReference type="SUPFAM" id="SSF56507">
    <property type="entry name" value="Methionine synthase activation domain-like"/>
    <property type="match status" value="1"/>
</dbReference>
<dbReference type="InterPro" id="IPR037010">
    <property type="entry name" value="VitB12-dep_Met_synth_activ_sf"/>
</dbReference>
<dbReference type="OrthoDB" id="9816190at2"/>
<dbReference type="STRING" id="766136.BHF68_00835"/>
<dbReference type="Gene3D" id="3.40.109.40">
    <property type="match status" value="1"/>
</dbReference>
<dbReference type="RefSeq" id="WP_069641755.1">
    <property type="nucleotide sequence ID" value="NZ_MIJE01000001.1"/>
</dbReference>
<evidence type="ECO:0000313" key="2">
    <source>
        <dbReference type="Proteomes" id="UP000094296"/>
    </source>
</evidence>
<dbReference type="GO" id="GO:0008705">
    <property type="term" value="F:methionine synthase activity"/>
    <property type="evidence" value="ECO:0007669"/>
    <property type="project" value="InterPro"/>
</dbReference>
<evidence type="ECO:0000313" key="1">
    <source>
        <dbReference type="EMBL" id="OEF98263.1"/>
    </source>
</evidence>
<reference evidence="1 2" key="1">
    <citation type="submission" date="2016-09" db="EMBL/GenBank/DDBJ databases">
        <title>Draft genome sequence for the type strain of Desulfuribacillus alkaliarsenatis AHT28, an obligately anaerobic, sulfidogenic bacterium isolated from Russian soda lake sediments.</title>
        <authorList>
            <person name="Abin C.A."/>
            <person name="Hollibaugh J.T."/>
        </authorList>
    </citation>
    <scope>NUCLEOTIDE SEQUENCE [LARGE SCALE GENOMIC DNA]</scope>
    <source>
        <strain evidence="1 2">AHT28</strain>
    </source>
</reference>
<dbReference type="AlphaFoldDB" id="A0A1E5G522"/>
<protein>
    <submittedName>
        <fullName evidence="1">Uncharacterized protein</fullName>
    </submittedName>
</protein>
<organism evidence="1 2">
    <name type="scientific">Desulfuribacillus alkaliarsenatis</name>
    <dbReference type="NCBI Taxonomy" id="766136"/>
    <lineage>
        <taxon>Bacteria</taxon>
        <taxon>Bacillati</taxon>
        <taxon>Bacillota</taxon>
        <taxon>Desulfuribacillia</taxon>
        <taxon>Desulfuribacillales</taxon>
        <taxon>Desulfuribacillaceae</taxon>
        <taxon>Desulfuribacillus</taxon>
    </lineage>
</organism>
<dbReference type="EMBL" id="MIJE01000001">
    <property type="protein sequence ID" value="OEF98263.1"/>
    <property type="molecule type" value="Genomic_DNA"/>
</dbReference>
<comment type="caution">
    <text evidence="1">The sequence shown here is derived from an EMBL/GenBank/DDBJ whole genome shotgun (WGS) entry which is preliminary data.</text>
</comment>